<dbReference type="GO" id="GO:0003676">
    <property type="term" value="F:nucleic acid binding"/>
    <property type="evidence" value="ECO:0007669"/>
    <property type="project" value="InterPro"/>
</dbReference>
<dbReference type="Gene3D" id="3.30.420.10">
    <property type="entry name" value="Ribonuclease H-like superfamily/Ribonuclease H"/>
    <property type="match status" value="1"/>
</dbReference>
<dbReference type="InterPro" id="IPR036397">
    <property type="entry name" value="RNaseH_sf"/>
</dbReference>
<dbReference type="Pfam" id="PF18701">
    <property type="entry name" value="DUF5641"/>
    <property type="match status" value="1"/>
</dbReference>
<dbReference type="InterPro" id="IPR040676">
    <property type="entry name" value="DUF5641"/>
</dbReference>
<name>A0A7D9D924_PARCT</name>
<protein>
    <submittedName>
        <fullName evidence="1">Uncharacterized protein</fullName>
    </submittedName>
</protein>
<dbReference type="InterPro" id="IPR012337">
    <property type="entry name" value="RNaseH-like_sf"/>
</dbReference>
<dbReference type="PANTHER" id="PTHR47331">
    <property type="entry name" value="PHD-TYPE DOMAIN-CONTAINING PROTEIN"/>
    <property type="match status" value="1"/>
</dbReference>
<comment type="caution">
    <text evidence="1">The sequence shown here is derived from an EMBL/GenBank/DDBJ whole genome shotgun (WGS) entry which is preliminary data.</text>
</comment>
<proteinExistence type="predicted"/>
<dbReference type="PANTHER" id="PTHR47331:SF1">
    <property type="entry name" value="GAG-LIKE PROTEIN"/>
    <property type="match status" value="1"/>
</dbReference>
<evidence type="ECO:0000313" key="2">
    <source>
        <dbReference type="Proteomes" id="UP001152795"/>
    </source>
</evidence>
<keyword evidence="2" id="KW-1185">Reference proteome</keyword>
<accession>A0A7D9D924</accession>
<dbReference type="SUPFAM" id="SSF53098">
    <property type="entry name" value="Ribonuclease H-like"/>
    <property type="match status" value="1"/>
</dbReference>
<organism evidence="1 2">
    <name type="scientific">Paramuricea clavata</name>
    <name type="common">Red gorgonian</name>
    <name type="synonym">Violescent sea-whip</name>
    <dbReference type="NCBI Taxonomy" id="317549"/>
    <lineage>
        <taxon>Eukaryota</taxon>
        <taxon>Metazoa</taxon>
        <taxon>Cnidaria</taxon>
        <taxon>Anthozoa</taxon>
        <taxon>Octocorallia</taxon>
        <taxon>Malacalcyonacea</taxon>
        <taxon>Plexauridae</taxon>
        <taxon>Paramuricea</taxon>
    </lineage>
</organism>
<dbReference type="Proteomes" id="UP001152795">
    <property type="component" value="Unassembled WGS sequence"/>
</dbReference>
<gene>
    <name evidence="1" type="ORF">PACLA_8A050928</name>
</gene>
<dbReference type="EMBL" id="CACRXK020000065">
    <property type="protein sequence ID" value="CAB3977727.1"/>
    <property type="molecule type" value="Genomic_DNA"/>
</dbReference>
<reference evidence="1" key="1">
    <citation type="submission" date="2020-04" db="EMBL/GenBank/DDBJ databases">
        <authorList>
            <person name="Alioto T."/>
            <person name="Alioto T."/>
            <person name="Gomez Garrido J."/>
        </authorList>
    </citation>
    <scope>NUCLEOTIDE SEQUENCE</scope>
    <source>
        <strain evidence="1">A484AB</strain>
    </source>
</reference>
<evidence type="ECO:0000313" key="1">
    <source>
        <dbReference type="EMBL" id="CAB3977727.1"/>
    </source>
</evidence>
<sequence length="316" mass="37541">MPDEHLEWRRTAQINEISAEKNINITDELLERYSSWYALQKGVSWLLRFLSFLRQRKHTRIQQKALSGWLLVREIRVATVKIVKYVQQQCFQDEIRVLEMTAADGQGSSKSTITDRLRKQYIQWHFNPPAASHMGGIWERLIRSIRRILKALLQGQRVNDESLVTFMAETERILNERPLTRQEDHPNDLEPLTPNKLLLLRSEQPPPLGSWVVADKFSKRWRQAQQLASAFWKRWVKEYLPLLQERQKWLTVKRNLQPKDLVLLLDERLCREQWPLGIVEEVYPDKNGRVRQVLVRTSKSKFKRDIRKLCLLEGDC</sequence>
<dbReference type="AlphaFoldDB" id="A0A7D9D924"/>